<dbReference type="HOGENOM" id="CLU_2001514_0_0_5"/>
<protein>
    <submittedName>
        <fullName evidence="1">Uncharacterized protein</fullName>
    </submittedName>
</protein>
<proteinExistence type="predicted"/>
<dbReference type="Proteomes" id="UP000004386">
    <property type="component" value="Unassembled WGS sequence"/>
</dbReference>
<evidence type="ECO:0000313" key="1">
    <source>
        <dbReference type="EMBL" id="EEQ92923.1"/>
    </source>
</evidence>
<reference evidence="1 2" key="1">
    <citation type="submission" date="2009-05" db="EMBL/GenBank/DDBJ databases">
        <authorList>
            <person name="Setubal J.C."/>
            <person name="Boyle S."/>
            <person name="Crasta O.R."/>
            <person name="Gillespie J.J."/>
            <person name="Kenyon R.W."/>
            <person name="Lu J."/>
            <person name="Mane S."/>
            <person name="Nagrani S."/>
            <person name="Shallom J.M."/>
            <person name="Shallom S."/>
            <person name="Shukla M."/>
            <person name="Snyder E.E."/>
            <person name="Sobral B.W."/>
            <person name="Wattam A.R."/>
            <person name="Will R."/>
            <person name="Williams K."/>
            <person name="Yoo H."/>
            <person name="Munk C."/>
            <person name="Tapia R."/>
            <person name="Green L."/>
            <person name="Rogers Y."/>
            <person name="Detter J.C."/>
            <person name="Bruce D."/>
            <person name="Brettin T.S."/>
            <person name="Tsolis R."/>
        </authorList>
    </citation>
    <scope>NUCLEOTIDE SEQUENCE [LARGE SCALE GENOMIC DNA]</scope>
    <source>
        <strain evidence="1 2">LMG 3301</strain>
    </source>
</reference>
<dbReference type="AlphaFoldDB" id="C4WLA1"/>
<gene>
    <name evidence="1" type="ORF">OINT_2000045</name>
</gene>
<evidence type="ECO:0000313" key="2">
    <source>
        <dbReference type="Proteomes" id="UP000004386"/>
    </source>
</evidence>
<comment type="caution">
    <text evidence="1">The sequence shown here is derived from an EMBL/GenBank/DDBJ whole genome shotgun (WGS) entry which is preliminary data.</text>
</comment>
<accession>C4WLA1</accession>
<sequence>MRRNVKNSGPMMKNLTYKHRAEAFVLVSNPDEAGKFLHTEFSAQFVSIDIIGRESVIGFGDGYAFLRPFTNGLHLRVEAADFVTFVGIRSLLTIGLTLSKRGPQVGFDWIFEKEARSSEMIDAL</sequence>
<dbReference type="EMBL" id="ACQA01000002">
    <property type="protein sequence ID" value="EEQ92923.1"/>
    <property type="molecule type" value="Genomic_DNA"/>
</dbReference>
<organism evidence="1 2">
    <name type="scientific">Brucella intermedia LMG 3301</name>
    <dbReference type="NCBI Taxonomy" id="641118"/>
    <lineage>
        <taxon>Bacteria</taxon>
        <taxon>Pseudomonadati</taxon>
        <taxon>Pseudomonadota</taxon>
        <taxon>Alphaproteobacteria</taxon>
        <taxon>Hyphomicrobiales</taxon>
        <taxon>Brucellaceae</taxon>
        <taxon>Brucella/Ochrobactrum group</taxon>
        <taxon>Brucella</taxon>
    </lineage>
</organism>
<name>C4WLA1_9HYPH</name>